<evidence type="ECO:0000313" key="1">
    <source>
        <dbReference type="EMBL" id="TKB98286.1"/>
    </source>
</evidence>
<name>A0A4U1C013_9SPHI</name>
<proteinExistence type="predicted"/>
<dbReference type="EMBL" id="SWBO01000009">
    <property type="protein sequence ID" value="TKB98286.1"/>
    <property type="molecule type" value="Genomic_DNA"/>
</dbReference>
<reference evidence="1 2" key="1">
    <citation type="submission" date="2019-04" db="EMBL/GenBank/DDBJ databases">
        <title>Pedobacter sp. AR-2-6 sp. nov., isolated from Arctic soil.</title>
        <authorList>
            <person name="Dahal R.H."/>
            <person name="Kim D.-U."/>
        </authorList>
    </citation>
    <scope>NUCLEOTIDE SEQUENCE [LARGE SCALE GENOMIC DNA]</scope>
    <source>
        <strain evidence="1 2">AR-2-6</strain>
    </source>
</reference>
<dbReference type="SUPFAM" id="SSF160419">
    <property type="entry name" value="YdfO-like"/>
    <property type="match status" value="1"/>
</dbReference>
<accession>A0A4U1C013</accession>
<keyword evidence="2" id="KW-1185">Reference proteome</keyword>
<dbReference type="Proteomes" id="UP000310477">
    <property type="component" value="Unassembled WGS sequence"/>
</dbReference>
<dbReference type="InterPro" id="IPR009833">
    <property type="entry name" value="DUF1398"/>
</dbReference>
<dbReference type="Gene3D" id="3.30.1810.10">
    <property type="entry name" value="YdfO-like"/>
    <property type="match status" value="1"/>
</dbReference>
<dbReference type="InterPro" id="IPR036696">
    <property type="entry name" value="YdfO-like_sf"/>
</dbReference>
<dbReference type="OrthoDB" id="1550456at2"/>
<gene>
    <name evidence="1" type="ORF">FA045_14570</name>
</gene>
<sequence length="142" mass="16161">MVQNNTNDGEKFTLEQIKAAHAKTRSGADFPNYIQEIKEMGVIAYEHFLSDGHIKYHGENEYTIAAPPKWEAKKINTDSDKEDLKAILKIHQSGKTDYLTFCAEAAEIGVEKWILDMKEMTCTYYDLQGNKMLTEKIPANKA</sequence>
<dbReference type="Pfam" id="PF07166">
    <property type="entry name" value="DUF1398"/>
    <property type="match status" value="1"/>
</dbReference>
<protein>
    <submittedName>
        <fullName evidence="1">DUF1398 domain-containing protein</fullName>
    </submittedName>
</protein>
<comment type="caution">
    <text evidence="1">The sequence shown here is derived from an EMBL/GenBank/DDBJ whole genome shotgun (WGS) entry which is preliminary data.</text>
</comment>
<organism evidence="1 2">
    <name type="scientific">Pedobacter cryotolerans</name>
    <dbReference type="NCBI Taxonomy" id="2571270"/>
    <lineage>
        <taxon>Bacteria</taxon>
        <taxon>Pseudomonadati</taxon>
        <taxon>Bacteroidota</taxon>
        <taxon>Sphingobacteriia</taxon>
        <taxon>Sphingobacteriales</taxon>
        <taxon>Sphingobacteriaceae</taxon>
        <taxon>Pedobacter</taxon>
    </lineage>
</organism>
<evidence type="ECO:0000313" key="2">
    <source>
        <dbReference type="Proteomes" id="UP000310477"/>
    </source>
</evidence>
<dbReference type="AlphaFoldDB" id="A0A4U1C013"/>